<dbReference type="OrthoDB" id="766386at2759"/>
<evidence type="ECO:0000313" key="5">
    <source>
        <dbReference type="RefSeq" id="XP_012573560.1"/>
    </source>
</evidence>
<feature type="compositionally biased region" description="Low complexity" evidence="1">
    <location>
        <begin position="112"/>
        <end position="122"/>
    </location>
</feature>
<dbReference type="GeneID" id="101495381"/>
<dbReference type="PANTHER" id="PTHR33349:SF41">
    <property type="entry name" value="EMB|CAB62594.1"/>
    <property type="match status" value="1"/>
</dbReference>
<gene>
    <name evidence="4 5" type="primary">LOC101495381</name>
</gene>
<evidence type="ECO:0000256" key="1">
    <source>
        <dbReference type="SAM" id="MobiDB-lite"/>
    </source>
</evidence>
<dbReference type="SMART" id="SM01054">
    <property type="entry name" value="CaM_binding"/>
    <property type="match status" value="1"/>
</dbReference>
<dbReference type="Pfam" id="PF07839">
    <property type="entry name" value="CaM_binding"/>
    <property type="match status" value="2"/>
</dbReference>
<feature type="region of interest" description="Disordered" evidence="1">
    <location>
        <begin position="68"/>
        <end position="130"/>
    </location>
</feature>
<evidence type="ECO:0000313" key="3">
    <source>
        <dbReference type="Proteomes" id="UP000087171"/>
    </source>
</evidence>
<organism evidence="3 4">
    <name type="scientific">Cicer arietinum</name>
    <name type="common">Chickpea</name>
    <name type="synonym">Garbanzo</name>
    <dbReference type="NCBI Taxonomy" id="3827"/>
    <lineage>
        <taxon>Eukaryota</taxon>
        <taxon>Viridiplantae</taxon>
        <taxon>Streptophyta</taxon>
        <taxon>Embryophyta</taxon>
        <taxon>Tracheophyta</taxon>
        <taxon>Spermatophyta</taxon>
        <taxon>Magnoliopsida</taxon>
        <taxon>eudicotyledons</taxon>
        <taxon>Gunneridae</taxon>
        <taxon>Pentapetalae</taxon>
        <taxon>rosids</taxon>
        <taxon>fabids</taxon>
        <taxon>Fabales</taxon>
        <taxon>Fabaceae</taxon>
        <taxon>Papilionoideae</taxon>
        <taxon>50 kb inversion clade</taxon>
        <taxon>NPAAA clade</taxon>
        <taxon>Hologalegina</taxon>
        <taxon>IRL clade</taxon>
        <taxon>Cicereae</taxon>
        <taxon>Cicer</taxon>
    </lineage>
</organism>
<proteinExistence type="predicted"/>
<dbReference type="PANTHER" id="PTHR33349">
    <property type="entry name" value="EMB|CAB62594.1"/>
    <property type="match status" value="1"/>
</dbReference>
<feature type="compositionally biased region" description="Basic and acidic residues" evidence="1">
    <location>
        <begin position="78"/>
        <end position="97"/>
    </location>
</feature>
<evidence type="ECO:0000313" key="4">
    <source>
        <dbReference type="RefSeq" id="XP_004508704.1"/>
    </source>
</evidence>
<feature type="domain" description="Calmodulin-binding" evidence="2">
    <location>
        <begin position="413"/>
        <end position="529"/>
    </location>
</feature>
<feature type="region of interest" description="Disordered" evidence="1">
    <location>
        <begin position="236"/>
        <end position="352"/>
    </location>
</feature>
<feature type="region of interest" description="Disordered" evidence="1">
    <location>
        <begin position="198"/>
        <end position="221"/>
    </location>
</feature>
<sequence length="545" mass="59909">MAEEISVNQMESDKIEPEDVDKKANPNEGLVITKGPPKILSRYLRERRNSCHDLCKFGIQHATEVKPWITTQKRRERKINDSGEKTATSEKNSRPFEETDVSMEYNKSDTGKSSSKPSSLSLHVKERSKSQTKWELVKNKCAFGSSSRKETSSTSNLKRTSSCGGIDKSLAPSFLLSSKQNAKKISSSSDTAKSLIRVSSLKNHDKGEEVIPEPANNDNLPDKILHVIEPASENLPEESTFACDATKPPSPSPSSSSSSSGDKSLKRIGKSGVSTASSRKGLRHAGNGTVSVTLSRQSSGKKFKTNIQHKARSVSRSSSALSSVSSSNFSLRKQNGTTTYKPNRAGHGNQGENVKVGYKIRPKMTKIVGAASKVTPPRKLTFRRGKVIEIQPQSNNIPRRLKFRPVRLLGDDIKRDVYSTRKRTITNKEVDGGELNDAHTKTDKVDLKYQTLERGKNRSFGRKVGVDRSKVGGSKSGSEKVVLRHQKVEGKKQNPRLYNNVIEETASMLAELRKSKVKALVGAFETVISLDSPREATPAEVSTVC</sequence>
<dbReference type="AlphaFoldDB" id="A0A1S2YRC6"/>
<feature type="compositionally biased region" description="Low complexity" evidence="1">
    <location>
        <begin position="314"/>
        <end position="327"/>
    </location>
</feature>
<feature type="region of interest" description="Disordered" evidence="1">
    <location>
        <begin position="1"/>
        <end position="38"/>
    </location>
</feature>
<dbReference type="Proteomes" id="UP000087171">
    <property type="component" value="Chromosome Ca7"/>
</dbReference>
<evidence type="ECO:0000259" key="2">
    <source>
        <dbReference type="SMART" id="SM01054"/>
    </source>
</evidence>
<dbReference type="InterPro" id="IPR012417">
    <property type="entry name" value="CaM-bd_dom_pln"/>
</dbReference>
<feature type="compositionally biased region" description="Polar residues" evidence="1">
    <location>
        <begin position="288"/>
        <end position="298"/>
    </location>
</feature>
<dbReference type="PaxDb" id="3827-XP_004508704.1"/>
<dbReference type="RefSeq" id="XP_012573560.1">
    <property type="nucleotide sequence ID" value="XM_012718106.2"/>
</dbReference>
<feature type="compositionally biased region" description="Basic residues" evidence="1">
    <location>
        <begin position="299"/>
        <end position="313"/>
    </location>
</feature>
<name>A0A1S2YRC6_CICAR</name>
<dbReference type="RefSeq" id="XP_073220045.1">
    <property type="nucleotide sequence ID" value="XM_073363944.1"/>
</dbReference>
<keyword evidence="3" id="KW-1185">Reference proteome</keyword>
<reference evidence="4 5" key="2">
    <citation type="submission" date="2025-04" db="UniProtKB">
        <authorList>
            <consortium name="RefSeq"/>
        </authorList>
    </citation>
    <scope>IDENTIFICATION</scope>
    <source>
        <tissue evidence="4 5">Etiolated seedlings</tissue>
    </source>
</reference>
<feature type="compositionally biased region" description="Polar residues" evidence="1">
    <location>
        <begin position="328"/>
        <end position="341"/>
    </location>
</feature>
<feature type="compositionally biased region" description="Polar residues" evidence="1">
    <location>
        <begin position="1"/>
        <end position="10"/>
    </location>
</feature>
<dbReference type="KEGG" id="cam:101495381"/>
<feature type="compositionally biased region" description="Basic and acidic residues" evidence="1">
    <location>
        <begin position="11"/>
        <end position="25"/>
    </location>
</feature>
<dbReference type="eggNOG" id="ENOG502S2WP">
    <property type="taxonomic scope" value="Eukaryota"/>
</dbReference>
<dbReference type="RefSeq" id="XP_073220046.1">
    <property type="nucleotide sequence ID" value="XM_073363945.1"/>
</dbReference>
<reference evidence="3" key="1">
    <citation type="journal article" date="2013" name="Nat. Biotechnol.">
        <title>Draft genome sequence of chickpea (Cicer arietinum) provides a resource for trait improvement.</title>
        <authorList>
            <person name="Varshney R.K."/>
            <person name="Song C."/>
            <person name="Saxena R.K."/>
            <person name="Azam S."/>
            <person name="Yu S."/>
            <person name="Sharpe A.G."/>
            <person name="Cannon S."/>
            <person name="Baek J."/>
            <person name="Rosen B.D."/>
            <person name="Tar'an B."/>
            <person name="Millan T."/>
            <person name="Zhang X."/>
            <person name="Ramsay L.D."/>
            <person name="Iwata A."/>
            <person name="Wang Y."/>
            <person name="Nelson W."/>
            <person name="Farmer A.D."/>
            <person name="Gaur P.M."/>
            <person name="Soderlund C."/>
            <person name="Penmetsa R.V."/>
            <person name="Xu C."/>
            <person name="Bharti A.K."/>
            <person name="He W."/>
            <person name="Winter P."/>
            <person name="Zhao S."/>
            <person name="Hane J.K."/>
            <person name="Carrasquilla-Garcia N."/>
            <person name="Condie J.A."/>
            <person name="Upadhyaya H.D."/>
            <person name="Luo M.C."/>
            <person name="Thudi M."/>
            <person name="Gowda C.L."/>
            <person name="Singh N.P."/>
            <person name="Lichtenzveig J."/>
            <person name="Gali K.K."/>
            <person name="Rubio J."/>
            <person name="Nadarajan N."/>
            <person name="Dolezel J."/>
            <person name="Bansal K.C."/>
            <person name="Xu X."/>
            <person name="Edwards D."/>
            <person name="Zhang G."/>
            <person name="Kahl G."/>
            <person name="Gil J."/>
            <person name="Singh K.B."/>
            <person name="Datta S.K."/>
            <person name="Jackson S.A."/>
            <person name="Wang J."/>
            <person name="Cook D.R."/>
        </authorList>
    </citation>
    <scope>NUCLEOTIDE SEQUENCE [LARGE SCALE GENOMIC DNA]</scope>
    <source>
        <strain evidence="3">cv. CDC Frontier</strain>
    </source>
</reference>
<dbReference type="GO" id="GO:0005516">
    <property type="term" value="F:calmodulin binding"/>
    <property type="evidence" value="ECO:0007669"/>
    <property type="project" value="InterPro"/>
</dbReference>
<protein>
    <submittedName>
        <fullName evidence="4 5">Uncharacterized protein LOC101495381</fullName>
    </submittedName>
</protein>
<accession>A0A1S2YRC6</accession>
<dbReference type="RefSeq" id="XP_004508704.1">
    <property type="nucleotide sequence ID" value="XM_004508647.3"/>
</dbReference>